<organism evidence="6">
    <name type="scientific">marine metagenome</name>
    <dbReference type="NCBI Taxonomy" id="408172"/>
    <lineage>
        <taxon>unclassified sequences</taxon>
        <taxon>metagenomes</taxon>
        <taxon>ecological metagenomes</taxon>
    </lineage>
</organism>
<keyword evidence="3" id="KW-0210">Decarboxylase</keyword>
<reference evidence="6" key="1">
    <citation type="submission" date="2018-05" db="EMBL/GenBank/DDBJ databases">
        <authorList>
            <person name="Lanie J.A."/>
            <person name="Ng W.-L."/>
            <person name="Kazmierczak K.M."/>
            <person name="Andrzejewski T.M."/>
            <person name="Davidsen T.M."/>
            <person name="Wayne K.J."/>
            <person name="Tettelin H."/>
            <person name="Glass J.I."/>
            <person name="Rusch D."/>
            <person name="Podicherti R."/>
            <person name="Tsui H.-C.T."/>
            <person name="Winkler M.E."/>
        </authorList>
    </citation>
    <scope>NUCLEOTIDE SEQUENCE</scope>
</reference>
<name>A0A381S240_9ZZZZ</name>
<comment type="similarity">
    <text evidence="2">Belongs to the group II decarboxylase family.</text>
</comment>
<evidence type="ECO:0000256" key="5">
    <source>
        <dbReference type="ARBA" id="ARBA00023239"/>
    </source>
</evidence>
<dbReference type="GO" id="GO:0005737">
    <property type="term" value="C:cytoplasm"/>
    <property type="evidence" value="ECO:0007669"/>
    <property type="project" value="TreeGrafter"/>
</dbReference>
<evidence type="ECO:0000256" key="1">
    <source>
        <dbReference type="ARBA" id="ARBA00001933"/>
    </source>
</evidence>
<dbReference type="InterPro" id="IPR015421">
    <property type="entry name" value="PyrdxlP-dep_Trfase_major"/>
</dbReference>
<keyword evidence="5" id="KW-0456">Lyase</keyword>
<proteinExistence type="inferred from homology"/>
<evidence type="ECO:0000313" key="6">
    <source>
        <dbReference type="EMBL" id="SUZ96297.1"/>
    </source>
</evidence>
<dbReference type="GO" id="GO:0030170">
    <property type="term" value="F:pyridoxal phosphate binding"/>
    <property type="evidence" value="ECO:0007669"/>
    <property type="project" value="InterPro"/>
</dbReference>
<keyword evidence="4" id="KW-0663">Pyridoxal phosphate</keyword>
<dbReference type="GO" id="GO:0006520">
    <property type="term" value="P:amino acid metabolic process"/>
    <property type="evidence" value="ECO:0007669"/>
    <property type="project" value="InterPro"/>
</dbReference>
<dbReference type="PANTHER" id="PTHR11999">
    <property type="entry name" value="GROUP II PYRIDOXAL-5-PHOSPHATE DECARBOXYLASE"/>
    <property type="match status" value="1"/>
</dbReference>
<accession>A0A381S240</accession>
<evidence type="ECO:0008006" key="7">
    <source>
        <dbReference type="Google" id="ProtNLM"/>
    </source>
</evidence>
<dbReference type="AlphaFoldDB" id="A0A381S240"/>
<dbReference type="InterPro" id="IPR010977">
    <property type="entry name" value="Aromatic_deC"/>
</dbReference>
<dbReference type="GO" id="GO:0016831">
    <property type="term" value="F:carboxy-lyase activity"/>
    <property type="evidence" value="ECO:0007669"/>
    <property type="project" value="UniProtKB-KW"/>
</dbReference>
<dbReference type="SUPFAM" id="SSF53383">
    <property type="entry name" value="PLP-dependent transferases"/>
    <property type="match status" value="1"/>
</dbReference>
<sequence>MTPEAFRAAGRATVDWIADFLADIGDRPIVPPVAPGDVRASLPASPPLEGEPYTALLEDVDRLIAPAITQWQHPGFYGFFPANSSPPAVLGELLSAGLGANGMLWSTSPACTELETHVLDWLAEACGLPDRFRSDGPGGGVIQDTASSASLCAVVAARDRSGGAAVLPDLRVYTSAQAHSSIEKDVLVAGFARDQLRAVPVDDTYAMDAEALAALVATDVADGLVPCLVVATVGTTSSGAVDPVPRIAEVAAEGGAWVHVDAAWAGSATVCPEHRHLLDGLDRVDSYLFNPHKWLLTNFDCSAFYVADAAPLVSALSIVPEYLRNEASESGQVIDYRDWQIPLGRRFRALKLWFVMRSYGVEGLRAHIRAHVAAAGMLADRVAAHPGLVHAAPLSLGLVCFRHVDGDEASKRLLEAVNATGEAFLTHTLLSDRYVLRVAVGGTWTTAAHVERLADLLDELA</sequence>
<dbReference type="CDD" id="cd06450">
    <property type="entry name" value="DOPA_deC_like"/>
    <property type="match status" value="1"/>
</dbReference>
<dbReference type="InterPro" id="IPR002129">
    <property type="entry name" value="PyrdxlP-dep_de-COase"/>
</dbReference>
<dbReference type="Gene3D" id="3.90.1150.10">
    <property type="entry name" value="Aspartate Aminotransferase, domain 1"/>
    <property type="match status" value="1"/>
</dbReference>
<gene>
    <name evidence="6" type="ORF">METZ01_LOCUS49151</name>
</gene>
<dbReference type="InterPro" id="IPR015424">
    <property type="entry name" value="PyrdxlP-dep_Trfase"/>
</dbReference>
<evidence type="ECO:0000256" key="2">
    <source>
        <dbReference type="ARBA" id="ARBA00009533"/>
    </source>
</evidence>
<dbReference type="Gene3D" id="1.20.1340.10">
    <property type="entry name" value="dopa decarboxylase, N-terminal domain"/>
    <property type="match status" value="1"/>
</dbReference>
<dbReference type="EMBL" id="UINC01002401">
    <property type="protein sequence ID" value="SUZ96297.1"/>
    <property type="molecule type" value="Genomic_DNA"/>
</dbReference>
<dbReference type="Pfam" id="PF00282">
    <property type="entry name" value="Pyridoxal_deC"/>
    <property type="match status" value="1"/>
</dbReference>
<evidence type="ECO:0000256" key="4">
    <source>
        <dbReference type="ARBA" id="ARBA00022898"/>
    </source>
</evidence>
<dbReference type="PRINTS" id="PR00800">
    <property type="entry name" value="YHDCRBOXLASE"/>
</dbReference>
<dbReference type="Gene3D" id="3.40.640.10">
    <property type="entry name" value="Type I PLP-dependent aspartate aminotransferase-like (Major domain)"/>
    <property type="match status" value="1"/>
</dbReference>
<protein>
    <recommendedName>
        <fullName evidence="7">Aspartate aminotransferase family protein</fullName>
    </recommendedName>
</protein>
<evidence type="ECO:0000256" key="3">
    <source>
        <dbReference type="ARBA" id="ARBA00022793"/>
    </source>
</evidence>
<dbReference type="GO" id="GO:0019752">
    <property type="term" value="P:carboxylic acid metabolic process"/>
    <property type="evidence" value="ECO:0007669"/>
    <property type="project" value="InterPro"/>
</dbReference>
<dbReference type="InterPro" id="IPR015422">
    <property type="entry name" value="PyrdxlP-dep_Trfase_small"/>
</dbReference>
<dbReference type="PANTHER" id="PTHR11999:SF70">
    <property type="entry name" value="MIP05841P"/>
    <property type="match status" value="1"/>
</dbReference>
<comment type="cofactor">
    <cofactor evidence="1">
        <name>pyridoxal 5'-phosphate</name>
        <dbReference type="ChEBI" id="CHEBI:597326"/>
    </cofactor>
</comment>